<evidence type="ECO:0000259" key="8">
    <source>
        <dbReference type="Pfam" id="PF02897"/>
    </source>
</evidence>
<dbReference type="InterPro" id="IPR029058">
    <property type="entry name" value="AB_hydrolase_fold"/>
</dbReference>
<dbReference type="EC" id="3.4.21.26" evidence="3"/>
<dbReference type="InterPro" id="IPR002470">
    <property type="entry name" value="Peptidase_S9A"/>
</dbReference>
<dbReference type="SUPFAM" id="SSF50993">
    <property type="entry name" value="Peptidase/esterase 'gauge' domain"/>
    <property type="match status" value="1"/>
</dbReference>
<keyword evidence="4" id="KW-0645">Protease</keyword>
<comment type="catalytic activity">
    <reaction evidence="1">
        <text>Hydrolysis of Pro-|-Xaa &gt;&gt; Ala-|-Xaa in oligopeptides.</text>
        <dbReference type="EC" id="3.4.21.26"/>
    </reaction>
</comment>
<dbReference type="Pfam" id="PF00326">
    <property type="entry name" value="Peptidase_S9"/>
    <property type="match status" value="1"/>
</dbReference>
<evidence type="ECO:0000313" key="10">
    <source>
        <dbReference type="Proteomes" id="UP000316298"/>
    </source>
</evidence>
<evidence type="ECO:0000256" key="3">
    <source>
        <dbReference type="ARBA" id="ARBA00011897"/>
    </source>
</evidence>
<accession>A0A542DTT6</accession>
<dbReference type="Proteomes" id="UP000316298">
    <property type="component" value="Unassembled WGS sequence"/>
</dbReference>
<dbReference type="InterPro" id="IPR002471">
    <property type="entry name" value="Pept_S9_AS"/>
</dbReference>
<keyword evidence="6" id="KW-0720">Serine protease</keyword>
<dbReference type="EMBL" id="VFMM01000003">
    <property type="protein sequence ID" value="TQJ06424.1"/>
    <property type="molecule type" value="Genomic_DNA"/>
</dbReference>
<evidence type="ECO:0000256" key="1">
    <source>
        <dbReference type="ARBA" id="ARBA00001070"/>
    </source>
</evidence>
<name>A0A542DTT6_9ACTN</name>
<evidence type="ECO:0000256" key="4">
    <source>
        <dbReference type="ARBA" id="ARBA00022670"/>
    </source>
</evidence>
<dbReference type="PRINTS" id="PR00862">
    <property type="entry name" value="PROLIGOPTASE"/>
</dbReference>
<keyword evidence="5" id="KW-0378">Hydrolase</keyword>
<gene>
    <name evidence="9" type="ORF">FB475_6084</name>
</gene>
<organism evidence="9 10">
    <name type="scientific">Kribbella jejuensis</name>
    <dbReference type="NCBI Taxonomy" id="236068"/>
    <lineage>
        <taxon>Bacteria</taxon>
        <taxon>Bacillati</taxon>
        <taxon>Actinomycetota</taxon>
        <taxon>Actinomycetes</taxon>
        <taxon>Propionibacteriales</taxon>
        <taxon>Kribbellaceae</taxon>
        <taxon>Kribbella</taxon>
    </lineage>
</organism>
<feature type="domain" description="Peptidase S9 prolyl oligopeptidase catalytic" evidence="7">
    <location>
        <begin position="466"/>
        <end position="676"/>
    </location>
</feature>
<sequence length="679" mass="73614">MLRTAAGCDVWCRLCCPGIGPGKDPVRTLGLRYPAADRRPTVDRLHGHVVADPYRWLENPADPCTLAWQAAQDELWLTHAAELTNRYRFRAQVARFSDVGMVTPPVWRGERPFVLRRTARQDHPVLYVADQALIDPMALDPTGGTTLDHWQPSPDGSLLAFQLSRGGTEESSLYVMGTGTGQVLDGPIDRCRYSPVAWLPDSRAFYFVRDRQVWLHRIGSGSTPVLTREATYGLEISADGRWLAISAADGARNDVWLAEVSETFTLSVVQEGVDARTAPTVGRDGRLYVVTTAGAPAGRICVGDPLRPADWHELVPEDPEAPLSEIAILDDLLVVARTRYTIGELAVHDLRTGERLGDVALPGLGSIGSLTARPEGGHEVWFSYTDSVTPASVYRYDARTGETAVWAVPPGTVDVPRTEARQLVYRSADGTPIRMLVLAAPGPQVPRPTILYGYGGFGQPLTPTYSSFTLAWIEAGGVFVTANLRGGGEEGDTWHRAGRLHNKQRVFDDFVAAAETLIADGWTTPAQLGICGESNGGLLVGAALTQRPELFAAAVCSAPVLDMLRYQYFGLGASWIPEYGSVEDPDQFRDLLAYSPYHHVAEGNDYPAVLFTVFGGDTRVDPMHARKMCAALQHATDGSRPVLLRSEDGRGHGSSAVSRGVALAADLLAFLAAHTGLTR</sequence>
<proteinExistence type="inferred from homology"/>
<reference evidence="9 10" key="1">
    <citation type="submission" date="2019-06" db="EMBL/GenBank/DDBJ databases">
        <title>Sequencing the genomes of 1000 actinobacteria strains.</title>
        <authorList>
            <person name="Klenk H.-P."/>
        </authorList>
    </citation>
    <scope>NUCLEOTIDE SEQUENCE [LARGE SCALE GENOMIC DNA]</scope>
    <source>
        <strain evidence="9 10">DSM 17305</strain>
    </source>
</reference>
<evidence type="ECO:0000313" key="9">
    <source>
        <dbReference type="EMBL" id="TQJ06424.1"/>
    </source>
</evidence>
<dbReference type="GO" id="GO:0070012">
    <property type="term" value="F:oligopeptidase activity"/>
    <property type="evidence" value="ECO:0007669"/>
    <property type="project" value="TreeGrafter"/>
</dbReference>
<dbReference type="OrthoDB" id="9801421at2"/>
<evidence type="ECO:0000256" key="2">
    <source>
        <dbReference type="ARBA" id="ARBA00005228"/>
    </source>
</evidence>
<dbReference type="GO" id="GO:0006508">
    <property type="term" value="P:proteolysis"/>
    <property type="evidence" value="ECO:0007669"/>
    <property type="project" value="UniProtKB-KW"/>
</dbReference>
<dbReference type="Pfam" id="PF02897">
    <property type="entry name" value="Peptidase_S9_N"/>
    <property type="match status" value="1"/>
</dbReference>
<dbReference type="InterPro" id="IPR051167">
    <property type="entry name" value="Prolyl_oligopep/macrocyclase"/>
</dbReference>
<dbReference type="AlphaFoldDB" id="A0A542DTT6"/>
<dbReference type="GO" id="GO:0005829">
    <property type="term" value="C:cytosol"/>
    <property type="evidence" value="ECO:0007669"/>
    <property type="project" value="TreeGrafter"/>
</dbReference>
<evidence type="ECO:0000256" key="5">
    <source>
        <dbReference type="ARBA" id="ARBA00022801"/>
    </source>
</evidence>
<dbReference type="PANTHER" id="PTHR42881:SF2">
    <property type="entry name" value="PROLYL ENDOPEPTIDASE"/>
    <property type="match status" value="1"/>
</dbReference>
<protein>
    <recommendedName>
        <fullName evidence="3">prolyl oligopeptidase</fullName>
        <ecNumber evidence="3">3.4.21.26</ecNumber>
    </recommendedName>
</protein>
<dbReference type="PROSITE" id="PS00708">
    <property type="entry name" value="PRO_ENDOPEP_SER"/>
    <property type="match status" value="1"/>
</dbReference>
<dbReference type="SUPFAM" id="SSF53474">
    <property type="entry name" value="alpha/beta-Hydrolases"/>
    <property type="match status" value="1"/>
</dbReference>
<dbReference type="InterPro" id="IPR023302">
    <property type="entry name" value="Pept_S9A_N"/>
</dbReference>
<dbReference type="GO" id="GO:0004252">
    <property type="term" value="F:serine-type endopeptidase activity"/>
    <property type="evidence" value="ECO:0007669"/>
    <property type="project" value="UniProtKB-EC"/>
</dbReference>
<dbReference type="Gene3D" id="2.130.10.120">
    <property type="entry name" value="Prolyl oligopeptidase, N-terminal domain"/>
    <property type="match status" value="1"/>
</dbReference>
<comment type="similarity">
    <text evidence="2">Belongs to the peptidase S9A family.</text>
</comment>
<dbReference type="PANTHER" id="PTHR42881">
    <property type="entry name" value="PROLYL ENDOPEPTIDASE"/>
    <property type="match status" value="1"/>
</dbReference>
<evidence type="ECO:0000259" key="7">
    <source>
        <dbReference type="Pfam" id="PF00326"/>
    </source>
</evidence>
<comment type="caution">
    <text evidence="9">The sequence shown here is derived from an EMBL/GenBank/DDBJ whole genome shotgun (WGS) entry which is preliminary data.</text>
</comment>
<keyword evidence="10" id="KW-1185">Reference proteome</keyword>
<dbReference type="Gene3D" id="3.40.50.1820">
    <property type="entry name" value="alpha/beta hydrolase"/>
    <property type="match status" value="1"/>
</dbReference>
<evidence type="ECO:0000256" key="6">
    <source>
        <dbReference type="ARBA" id="ARBA00022825"/>
    </source>
</evidence>
<feature type="domain" description="Peptidase S9A N-terminal" evidence="8">
    <location>
        <begin position="34"/>
        <end position="407"/>
    </location>
</feature>
<dbReference type="InterPro" id="IPR001375">
    <property type="entry name" value="Peptidase_S9_cat"/>
</dbReference>